<feature type="domain" description="Tc1-like transposase DDE" evidence="1">
    <location>
        <begin position="1"/>
        <end position="57"/>
    </location>
</feature>
<evidence type="ECO:0000313" key="3">
    <source>
        <dbReference type="Proteomes" id="UP000789901"/>
    </source>
</evidence>
<accession>A0ABN7WLH9</accession>
<keyword evidence="3" id="KW-1185">Reference proteome</keyword>
<dbReference type="Proteomes" id="UP000789901">
    <property type="component" value="Unassembled WGS sequence"/>
</dbReference>
<proteinExistence type="predicted"/>
<evidence type="ECO:0000313" key="2">
    <source>
        <dbReference type="EMBL" id="CAG8835233.1"/>
    </source>
</evidence>
<name>A0ABN7WLH9_GIGMA</name>
<gene>
    <name evidence="2" type="ORF">GMARGA_LOCUS32469</name>
</gene>
<dbReference type="InterPro" id="IPR038717">
    <property type="entry name" value="Tc1-like_DDE_dom"/>
</dbReference>
<reference evidence="2 3" key="1">
    <citation type="submission" date="2021-06" db="EMBL/GenBank/DDBJ databases">
        <authorList>
            <person name="Kallberg Y."/>
            <person name="Tangrot J."/>
            <person name="Rosling A."/>
        </authorList>
    </citation>
    <scope>NUCLEOTIDE SEQUENCE [LARGE SCALE GENOMIC DNA]</scope>
    <source>
        <strain evidence="2 3">120-4 pot B 10/14</strain>
    </source>
</reference>
<dbReference type="Pfam" id="PF13358">
    <property type="entry name" value="DDE_3"/>
    <property type="match status" value="1"/>
</dbReference>
<sequence length="89" mass="10156">VLVLDNAQIHHSSELLEYLGAFGVHVEFLILYSPDLTLIETAFSYIKNYLRRYNYFEESCSDPIYPLFVACSQITSSLSDAFFNGSGYK</sequence>
<dbReference type="EMBL" id="CAJVQB010051062">
    <property type="protein sequence ID" value="CAG8835233.1"/>
    <property type="molecule type" value="Genomic_DNA"/>
</dbReference>
<dbReference type="InterPro" id="IPR036397">
    <property type="entry name" value="RNaseH_sf"/>
</dbReference>
<feature type="non-terminal residue" evidence="2">
    <location>
        <position position="1"/>
    </location>
</feature>
<evidence type="ECO:0000259" key="1">
    <source>
        <dbReference type="Pfam" id="PF13358"/>
    </source>
</evidence>
<organism evidence="2 3">
    <name type="scientific">Gigaspora margarita</name>
    <dbReference type="NCBI Taxonomy" id="4874"/>
    <lineage>
        <taxon>Eukaryota</taxon>
        <taxon>Fungi</taxon>
        <taxon>Fungi incertae sedis</taxon>
        <taxon>Mucoromycota</taxon>
        <taxon>Glomeromycotina</taxon>
        <taxon>Glomeromycetes</taxon>
        <taxon>Diversisporales</taxon>
        <taxon>Gigasporaceae</taxon>
        <taxon>Gigaspora</taxon>
    </lineage>
</organism>
<dbReference type="Gene3D" id="3.30.420.10">
    <property type="entry name" value="Ribonuclease H-like superfamily/Ribonuclease H"/>
    <property type="match status" value="1"/>
</dbReference>
<comment type="caution">
    <text evidence="2">The sequence shown here is derived from an EMBL/GenBank/DDBJ whole genome shotgun (WGS) entry which is preliminary data.</text>
</comment>
<protein>
    <submittedName>
        <fullName evidence="2">21798_t:CDS:1</fullName>
    </submittedName>
</protein>